<protein>
    <submittedName>
        <fullName evidence="2">Uncharacterized protein</fullName>
    </submittedName>
</protein>
<evidence type="ECO:0000256" key="1">
    <source>
        <dbReference type="SAM" id="Phobius"/>
    </source>
</evidence>
<dbReference type="InterPro" id="IPR040411">
    <property type="entry name" value="At5g23160-like"/>
</dbReference>
<feature type="transmembrane region" description="Helical" evidence="1">
    <location>
        <begin position="183"/>
        <end position="209"/>
    </location>
</feature>
<sequence length="258" mass="29631">MKNKLLLCFRPVVLKAEIESKGLDNCSDGGVCTYLSFSNKENLKISTINSSPSDNERFGISEESIRRRRESNSHWKFSRVLRAVLFGISLRKRVRDRNVRRLEFRSKSDSFLDLSDDKSVNPKSLEAKLKNFRSLSSKKCLSRSQSNFFDQKKQSTNNPQNPSEVKTKNRVIAGLSSNPGLCLVLITLFVTILWGRVFAILFTSVWLYFLPGRINFDRPSENMAKASPETESSRDYKKRVIMEGLLGRNHHQRDALNF</sequence>
<reference evidence="2" key="1">
    <citation type="submission" date="2019-08" db="EMBL/GenBank/DDBJ databases">
        <title>Reference gene set and small RNA set construction with multiple tissues from Davidia involucrata Baill.</title>
        <authorList>
            <person name="Yang H."/>
            <person name="Zhou C."/>
            <person name="Li G."/>
            <person name="Wang J."/>
            <person name="Gao P."/>
            <person name="Wang M."/>
            <person name="Wang R."/>
            <person name="Zhao Y."/>
        </authorList>
    </citation>
    <scope>NUCLEOTIDE SEQUENCE</scope>
    <source>
        <tissue evidence="2">Mixed with DoveR01_LX</tissue>
    </source>
</reference>
<dbReference type="AlphaFoldDB" id="A0A5B7BPZ6"/>
<keyword evidence="1" id="KW-1133">Transmembrane helix</keyword>
<evidence type="ECO:0000313" key="2">
    <source>
        <dbReference type="EMBL" id="MPA71040.1"/>
    </source>
</evidence>
<keyword evidence="1" id="KW-0472">Membrane</keyword>
<dbReference type="EMBL" id="GHES01040481">
    <property type="protein sequence ID" value="MPA71040.1"/>
    <property type="molecule type" value="Transcribed_RNA"/>
</dbReference>
<proteinExistence type="predicted"/>
<name>A0A5B7BPZ6_DAVIN</name>
<dbReference type="PANTHER" id="PTHR34379">
    <property type="entry name" value="OS07G0553800 PROTEIN"/>
    <property type="match status" value="1"/>
</dbReference>
<dbReference type="PANTHER" id="PTHR34379:SF6">
    <property type="entry name" value="PROTEIN 3F"/>
    <property type="match status" value="1"/>
</dbReference>
<keyword evidence="1" id="KW-0812">Transmembrane</keyword>
<accession>A0A5B7BPZ6</accession>
<organism evidence="2">
    <name type="scientific">Davidia involucrata</name>
    <name type="common">Dove tree</name>
    <dbReference type="NCBI Taxonomy" id="16924"/>
    <lineage>
        <taxon>Eukaryota</taxon>
        <taxon>Viridiplantae</taxon>
        <taxon>Streptophyta</taxon>
        <taxon>Embryophyta</taxon>
        <taxon>Tracheophyta</taxon>
        <taxon>Spermatophyta</taxon>
        <taxon>Magnoliopsida</taxon>
        <taxon>eudicotyledons</taxon>
        <taxon>Gunneridae</taxon>
        <taxon>Pentapetalae</taxon>
        <taxon>asterids</taxon>
        <taxon>Cornales</taxon>
        <taxon>Nyssaceae</taxon>
        <taxon>Davidia</taxon>
    </lineage>
</organism>
<gene>
    <name evidence="2" type="ORF">Din_040481</name>
</gene>